<proteinExistence type="predicted"/>
<accession>A0A5N6KST0</accession>
<reference evidence="1 2" key="1">
    <citation type="submission" date="2019-06" db="EMBL/GenBank/DDBJ databases">
        <title>A chromosomal-level reference genome of Carpinus fangiana (Coryloideae, Betulaceae).</title>
        <authorList>
            <person name="Yang X."/>
            <person name="Wang Z."/>
            <person name="Zhang L."/>
            <person name="Hao G."/>
            <person name="Liu J."/>
            <person name="Yang Y."/>
        </authorList>
    </citation>
    <scope>NUCLEOTIDE SEQUENCE [LARGE SCALE GENOMIC DNA]</scope>
    <source>
        <strain evidence="1">Cfa_2016G</strain>
        <tissue evidence="1">Leaf</tissue>
    </source>
</reference>
<dbReference type="AlphaFoldDB" id="A0A5N6KST0"/>
<keyword evidence="2" id="KW-1185">Reference proteome</keyword>
<comment type="caution">
    <text evidence="1">The sequence shown here is derived from an EMBL/GenBank/DDBJ whole genome shotgun (WGS) entry which is preliminary data.</text>
</comment>
<sequence length="229" mass="25607">MAVSKSLLIPIPSSSSAWSITSPWQTFSLVSASVVKSSFSSPAFVACDRAMAPIVMSPVRGNAGLNGLDGGDELSRTSRIDYNVRHARNAVFAWLMGERHTYSGQAKTSWRQQRAVQADKQTSRTANLKTLPFKHQNAKRSKRYHSYWRNPRLRLHALFFLGLCHQQNASLHEIHRFDMKSRYSTDVFVSNDHSDSFAHVLEKAWSSRQALTGGLVLHADEAAVGDMTM</sequence>
<organism evidence="1 2">
    <name type="scientific">Carpinus fangiana</name>
    <dbReference type="NCBI Taxonomy" id="176857"/>
    <lineage>
        <taxon>Eukaryota</taxon>
        <taxon>Viridiplantae</taxon>
        <taxon>Streptophyta</taxon>
        <taxon>Embryophyta</taxon>
        <taxon>Tracheophyta</taxon>
        <taxon>Spermatophyta</taxon>
        <taxon>Magnoliopsida</taxon>
        <taxon>eudicotyledons</taxon>
        <taxon>Gunneridae</taxon>
        <taxon>Pentapetalae</taxon>
        <taxon>rosids</taxon>
        <taxon>fabids</taxon>
        <taxon>Fagales</taxon>
        <taxon>Betulaceae</taxon>
        <taxon>Carpinus</taxon>
    </lineage>
</organism>
<name>A0A5N6KST0_9ROSI</name>
<evidence type="ECO:0000313" key="2">
    <source>
        <dbReference type="Proteomes" id="UP000327013"/>
    </source>
</evidence>
<evidence type="ECO:0000313" key="1">
    <source>
        <dbReference type="EMBL" id="KAB8338951.1"/>
    </source>
</evidence>
<protein>
    <submittedName>
        <fullName evidence="1">Uncharacterized protein</fullName>
    </submittedName>
</protein>
<dbReference type="EMBL" id="VIBQ01000010">
    <property type="protein sequence ID" value="KAB8338951.1"/>
    <property type="molecule type" value="Genomic_DNA"/>
</dbReference>
<gene>
    <name evidence="1" type="ORF">FH972_021891</name>
</gene>
<dbReference type="Proteomes" id="UP000327013">
    <property type="component" value="Unassembled WGS sequence"/>
</dbReference>